<organism evidence="2 3">
    <name type="scientific">Haematococcus lacustris</name>
    <name type="common">Green alga</name>
    <name type="synonym">Haematococcus pluvialis</name>
    <dbReference type="NCBI Taxonomy" id="44745"/>
    <lineage>
        <taxon>Eukaryota</taxon>
        <taxon>Viridiplantae</taxon>
        <taxon>Chlorophyta</taxon>
        <taxon>core chlorophytes</taxon>
        <taxon>Chlorophyceae</taxon>
        <taxon>CS clade</taxon>
        <taxon>Chlamydomonadales</taxon>
        <taxon>Haematococcaceae</taxon>
        <taxon>Haematococcus</taxon>
    </lineage>
</organism>
<keyword evidence="3" id="KW-1185">Reference proteome</keyword>
<accession>A0A6A0AAM6</accession>
<evidence type="ECO:0000256" key="1">
    <source>
        <dbReference type="SAM" id="MobiDB-lite"/>
    </source>
</evidence>
<evidence type="ECO:0000313" key="3">
    <source>
        <dbReference type="Proteomes" id="UP000485058"/>
    </source>
</evidence>
<proteinExistence type="predicted"/>
<feature type="non-terminal residue" evidence="2">
    <location>
        <position position="1"/>
    </location>
</feature>
<dbReference type="AlphaFoldDB" id="A0A6A0AAM6"/>
<dbReference type="EMBL" id="BLLF01004492">
    <property type="protein sequence ID" value="GFH29716.1"/>
    <property type="molecule type" value="Genomic_DNA"/>
</dbReference>
<comment type="caution">
    <text evidence="2">The sequence shown here is derived from an EMBL/GenBank/DDBJ whole genome shotgun (WGS) entry which is preliminary data.</text>
</comment>
<dbReference type="Proteomes" id="UP000485058">
    <property type="component" value="Unassembled WGS sequence"/>
</dbReference>
<reference evidence="2 3" key="1">
    <citation type="submission" date="2020-02" db="EMBL/GenBank/DDBJ databases">
        <title>Draft genome sequence of Haematococcus lacustris strain NIES-144.</title>
        <authorList>
            <person name="Morimoto D."/>
            <person name="Nakagawa S."/>
            <person name="Yoshida T."/>
            <person name="Sawayama S."/>
        </authorList>
    </citation>
    <scope>NUCLEOTIDE SEQUENCE [LARGE SCALE GENOMIC DNA]</scope>
    <source>
        <strain evidence="2 3">NIES-144</strain>
    </source>
</reference>
<protein>
    <submittedName>
        <fullName evidence="2">Uncharacterized protein</fullName>
    </submittedName>
</protein>
<feature type="region of interest" description="Disordered" evidence="1">
    <location>
        <begin position="59"/>
        <end position="85"/>
    </location>
</feature>
<feature type="compositionally biased region" description="Polar residues" evidence="1">
    <location>
        <begin position="76"/>
        <end position="85"/>
    </location>
</feature>
<evidence type="ECO:0000313" key="2">
    <source>
        <dbReference type="EMBL" id="GFH29716.1"/>
    </source>
</evidence>
<sequence>MLAAYREAVVGKVLVPEITVSTPLDDLDDLDDLDQVALDFAQWQQPLPDAETADWAYDIDEDGESKEVNRAPEKLSSMTTPAVQR</sequence>
<name>A0A6A0AAM6_HAELA</name>
<feature type="non-terminal residue" evidence="2">
    <location>
        <position position="85"/>
    </location>
</feature>
<gene>
    <name evidence="2" type="ORF">HaLaN_28428</name>
</gene>